<dbReference type="PROSITE" id="PS50005">
    <property type="entry name" value="TPR"/>
    <property type="match status" value="1"/>
</dbReference>
<proteinExistence type="predicted"/>
<dbReference type="SMART" id="SM00028">
    <property type="entry name" value="TPR"/>
    <property type="match status" value="3"/>
</dbReference>
<dbReference type="STRING" id="22663.A0A2I0K6J1"/>
<dbReference type="PANTHER" id="PTHR47682">
    <property type="entry name" value="TETRATRICOPEPTIDE REPEAT (TPR)-CONTAINING PROTEIN"/>
    <property type="match status" value="1"/>
</dbReference>
<organism evidence="1 2">
    <name type="scientific">Punica granatum</name>
    <name type="common">Pomegranate</name>
    <dbReference type="NCBI Taxonomy" id="22663"/>
    <lineage>
        <taxon>Eukaryota</taxon>
        <taxon>Viridiplantae</taxon>
        <taxon>Streptophyta</taxon>
        <taxon>Embryophyta</taxon>
        <taxon>Tracheophyta</taxon>
        <taxon>Spermatophyta</taxon>
        <taxon>Magnoliopsida</taxon>
        <taxon>eudicotyledons</taxon>
        <taxon>Gunneridae</taxon>
        <taxon>Pentapetalae</taxon>
        <taxon>rosids</taxon>
        <taxon>malvids</taxon>
        <taxon>Myrtales</taxon>
        <taxon>Lythraceae</taxon>
        <taxon>Punica</taxon>
    </lineage>
</organism>
<protein>
    <submittedName>
        <fullName evidence="1">Uncharacterized protein</fullName>
    </submittedName>
</protein>
<dbReference type="PANTHER" id="PTHR47682:SF1">
    <property type="entry name" value="TETRATRICOPEPTIDE REPEAT (TPR)-CONTAINING PROTEIN"/>
    <property type="match status" value="1"/>
</dbReference>
<dbReference type="EMBL" id="PGOL01000893">
    <property type="protein sequence ID" value="PKI63316.1"/>
    <property type="molecule type" value="Genomic_DNA"/>
</dbReference>
<dbReference type="SUPFAM" id="SSF48452">
    <property type="entry name" value="TPR-like"/>
    <property type="match status" value="1"/>
</dbReference>
<dbReference type="OrthoDB" id="2423701at2759"/>
<name>A0A2I0K6J1_PUNGR</name>
<keyword evidence="2" id="KW-1185">Reference proteome</keyword>
<gene>
    <name evidence="1" type="ORF">CRG98_016307</name>
</gene>
<dbReference type="InterPro" id="IPR036249">
    <property type="entry name" value="Thioredoxin-like_sf"/>
</dbReference>
<sequence>MEGAVASAATIHRSPALHSLFSGASLSPPPRRRRCFSPGATVTGSLSSELKEIRVCTNRTCRKQGSLQTLETLSGLAPADVTVKTCGCLGRCGSGPNLALLPEGVIVSHIGTAARASRILCDTDDLLLRSLEALALKKRADSELDRRNFSDAEALLTQAINSKPVGGIHVMYKDRSVARLGMTDYDGALEDAREATNLAPNYTEGYICEGDAFLAMEQFDKAEKSYSICLEIDPTIRRTISFKARTEKLREKLTAANLA</sequence>
<reference evidence="1 2" key="1">
    <citation type="submission" date="2017-11" db="EMBL/GenBank/DDBJ databases">
        <title>De-novo sequencing of pomegranate (Punica granatum L.) genome.</title>
        <authorList>
            <person name="Akparov Z."/>
            <person name="Amiraslanov A."/>
            <person name="Hajiyeva S."/>
            <person name="Abbasov M."/>
            <person name="Kaur K."/>
            <person name="Hamwieh A."/>
            <person name="Solovyev V."/>
            <person name="Salamov A."/>
            <person name="Braich B."/>
            <person name="Kosarev P."/>
            <person name="Mahmoud A."/>
            <person name="Hajiyev E."/>
            <person name="Babayeva S."/>
            <person name="Izzatullayeva V."/>
            <person name="Mammadov A."/>
            <person name="Mammadov A."/>
            <person name="Sharifova S."/>
            <person name="Ojaghi J."/>
            <person name="Eynullazada K."/>
            <person name="Bayramov B."/>
            <person name="Abdulazimova A."/>
            <person name="Shahmuradov I."/>
        </authorList>
    </citation>
    <scope>NUCLEOTIDE SEQUENCE [LARGE SCALE GENOMIC DNA]</scope>
    <source>
        <strain evidence="2">cv. AG2017</strain>
        <tissue evidence="1">Leaf</tissue>
    </source>
</reference>
<evidence type="ECO:0000313" key="1">
    <source>
        <dbReference type="EMBL" id="PKI63316.1"/>
    </source>
</evidence>
<accession>A0A2I0K6J1</accession>
<dbReference type="AlphaFoldDB" id="A0A2I0K6J1"/>
<dbReference type="GeneID" id="116215235"/>
<dbReference type="InterPro" id="IPR011990">
    <property type="entry name" value="TPR-like_helical_dom_sf"/>
</dbReference>
<dbReference type="Proteomes" id="UP000233551">
    <property type="component" value="Unassembled WGS sequence"/>
</dbReference>
<dbReference type="InterPro" id="IPR019734">
    <property type="entry name" value="TPR_rpt"/>
</dbReference>
<dbReference type="SUPFAM" id="SSF52833">
    <property type="entry name" value="Thioredoxin-like"/>
    <property type="match status" value="1"/>
</dbReference>
<dbReference type="Gene3D" id="3.40.30.10">
    <property type="entry name" value="Glutaredoxin"/>
    <property type="match status" value="1"/>
</dbReference>
<dbReference type="Gene3D" id="1.25.40.10">
    <property type="entry name" value="Tetratricopeptide repeat domain"/>
    <property type="match status" value="1"/>
</dbReference>
<dbReference type="CDD" id="cd02980">
    <property type="entry name" value="TRX_Fd_family"/>
    <property type="match status" value="1"/>
</dbReference>
<evidence type="ECO:0000313" key="2">
    <source>
        <dbReference type="Proteomes" id="UP000233551"/>
    </source>
</evidence>
<comment type="caution">
    <text evidence="1">The sequence shown here is derived from an EMBL/GenBank/DDBJ whole genome shotgun (WGS) entry which is preliminary data.</text>
</comment>